<proteinExistence type="predicted"/>
<sequence>MLEQRDVGNMTLLMVDPDFTVEGQRLQPDEVGWHVSQLPKLTSCAPRQHRPSVIPEAKGGRGRERIISISSKCQMPAGVHHDPTSRRPRVKGSSIRDDTGYSTRSVVT</sequence>
<organism evidence="1 2">
    <name type="scientific">Leucogyrophana mollusca</name>
    <dbReference type="NCBI Taxonomy" id="85980"/>
    <lineage>
        <taxon>Eukaryota</taxon>
        <taxon>Fungi</taxon>
        <taxon>Dikarya</taxon>
        <taxon>Basidiomycota</taxon>
        <taxon>Agaricomycotina</taxon>
        <taxon>Agaricomycetes</taxon>
        <taxon>Agaricomycetidae</taxon>
        <taxon>Boletales</taxon>
        <taxon>Boletales incertae sedis</taxon>
        <taxon>Leucogyrophana</taxon>
    </lineage>
</organism>
<name>A0ACB8AVY7_9AGAM</name>
<dbReference type="Proteomes" id="UP000790709">
    <property type="component" value="Unassembled WGS sequence"/>
</dbReference>
<comment type="caution">
    <text evidence="1">The sequence shown here is derived from an EMBL/GenBank/DDBJ whole genome shotgun (WGS) entry which is preliminary data.</text>
</comment>
<protein>
    <submittedName>
        <fullName evidence="1">Uncharacterized protein</fullName>
    </submittedName>
</protein>
<accession>A0ACB8AVY7</accession>
<gene>
    <name evidence="1" type="ORF">BV22DRAFT_1124029</name>
</gene>
<keyword evidence="2" id="KW-1185">Reference proteome</keyword>
<evidence type="ECO:0000313" key="2">
    <source>
        <dbReference type="Proteomes" id="UP000790709"/>
    </source>
</evidence>
<reference evidence="1" key="1">
    <citation type="journal article" date="2021" name="New Phytol.">
        <title>Evolutionary innovations through gain and loss of genes in the ectomycorrhizal Boletales.</title>
        <authorList>
            <person name="Wu G."/>
            <person name="Miyauchi S."/>
            <person name="Morin E."/>
            <person name="Kuo A."/>
            <person name="Drula E."/>
            <person name="Varga T."/>
            <person name="Kohler A."/>
            <person name="Feng B."/>
            <person name="Cao Y."/>
            <person name="Lipzen A."/>
            <person name="Daum C."/>
            <person name="Hundley H."/>
            <person name="Pangilinan J."/>
            <person name="Johnson J."/>
            <person name="Barry K."/>
            <person name="LaButti K."/>
            <person name="Ng V."/>
            <person name="Ahrendt S."/>
            <person name="Min B."/>
            <person name="Choi I.G."/>
            <person name="Park H."/>
            <person name="Plett J.M."/>
            <person name="Magnuson J."/>
            <person name="Spatafora J.W."/>
            <person name="Nagy L.G."/>
            <person name="Henrissat B."/>
            <person name="Grigoriev I.V."/>
            <person name="Yang Z.L."/>
            <person name="Xu J."/>
            <person name="Martin F.M."/>
        </authorList>
    </citation>
    <scope>NUCLEOTIDE SEQUENCE</scope>
    <source>
        <strain evidence="1">KUC20120723A-06</strain>
    </source>
</reference>
<evidence type="ECO:0000313" key="1">
    <source>
        <dbReference type="EMBL" id="KAH7917442.1"/>
    </source>
</evidence>
<dbReference type="EMBL" id="MU267061">
    <property type="protein sequence ID" value="KAH7917442.1"/>
    <property type="molecule type" value="Genomic_DNA"/>
</dbReference>